<evidence type="ECO:0000313" key="3">
    <source>
        <dbReference type="Proteomes" id="UP001589783"/>
    </source>
</evidence>
<comment type="caution">
    <text evidence="2">The sequence shown here is derived from an EMBL/GenBank/DDBJ whole genome shotgun (WGS) entry which is preliminary data.</text>
</comment>
<evidence type="ECO:0000256" key="1">
    <source>
        <dbReference type="SAM" id="MobiDB-lite"/>
    </source>
</evidence>
<dbReference type="RefSeq" id="WP_382363015.1">
    <property type="nucleotide sequence ID" value="NZ_JBHLWV010000018.1"/>
</dbReference>
<protein>
    <submittedName>
        <fullName evidence="2">Uncharacterized protein</fullName>
    </submittedName>
</protein>
<evidence type="ECO:0000313" key="2">
    <source>
        <dbReference type="EMBL" id="MFC0314849.1"/>
    </source>
</evidence>
<gene>
    <name evidence="2" type="ORF">ACFFJD_08300</name>
</gene>
<reference evidence="2 3" key="1">
    <citation type="submission" date="2024-09" db="EMBL/GenBank/DDBJ databases">
        <authorList>
            <person name="Sun Q."/>
            <person name="Mori K."/>
        </authorList>
    </citation>
    <scope>NUCLEOTIDE SEQUENCE [LARGE SCALE GENOMIC DNA]</scope>
    <source>
        <strain evidence="2 3">CCM 7957</strain>
    </source>
</reference>
<name>A0ABV6H8F2_9ACTN</name>
<organism evidence="2 3">
    <name type="scientific">Gordonia phosphorivorans</name>
    <dbReference type="NCBI Taxonomy" id="1056982"/>
    <lineage>
        <taxon>Bacteria</taxon>
        <taxon>Bacillati</taxon>
        <taxon>Actinomycetota</taxon>
        <taxon>Actinomycetes</taxon>
        <taxon>Mycobacteriales</taxon>
        <taxon>Gordoniaceae</taxon>
        <taxon>Gordonia</taxon>
    </lineage>
</organism>
<feature type="region of interest" description="Disordered" evidence="1">
    <location>
        <begin position="55"/>
        <end position="75"/>
    </location>
</feature>
<sequence>MASLLISEVYILIAHHSTACAELAARFQHESPEFKDHMERIQELTDFIAGEIDYHHGKGDPDTVDDDNAGEEHDD</sequence>
<proteinExistence type="predicted"/>
<keyword evidence="3" id="KW-1185">Reference proteome</keyword>
<dbReference type="EMBL" id="JBHLWV010000018">
    <property type="protein sequence ID" value="MFC0314849.1"/>
    <property type="molecule type" value="Genomic_DNA"/>
</dbReference>
<feature type="compositionally biased region" description="Acidic residues" evidence="1">
    <location>
        <begin position="62"/>
        <end position="75"/>
    </location>
</feature>
<dbReference type="Proteomes" id="UP001589783">
    <property type="component" value="Unassembled WGS sequence"/>
</dbReference>
<accession>A0ABV6H8F2</accession>